<dbReference type="GO" id="GO:0009306">
    <property type="term" value="P:protein secretion"/>
    <property type="evidence" value="ECO:0007669"/>
    <property type="project" value="InterPro"/>
</dbReference>
<evidence type="ECO:0000259" key="11">
    <source>
        <dbReference type="Pfam" id="PF00482"/>
    </source>
</evidence>
<keyword evidence="5" id="KW-0997">Cell inner membrane</keyword>
<protein>
    <submittedName>
        <fullName evidence="12">Type IV pilus assembly protein PilC</fullName>
    </submittedName>
</protein>
<dbReference type="Proteomes" id="UP000184251">
    <property type="component" value="Unassembled WGS sequence"/>
</dbReference>
<keyword evidence="7 10" id="KW-1133">Transmembrane helix</keyword>
<comment type="subcellular location">
    <subcellularLocation>
        <location evidence="1">Cell inner membrane</location>
        <topology evidence="1">Multi-pass membrane protein</topology>
    </subcellularLocation>
    <subcellularLocation>
        <location evidence="9">Cell membrane</location>
        <topology evidence="9">Multi-pass membrane protein</topology>
    </subcellularLocation>
</comment>
<dbReference type="PANTHER" id="PTHR30012:SF0">
    <property type="entry name" value="TYPE II SECRETION SYSTEM PROTEIN F-RELATED"/>
    <property type="match status" value="1"/>
</dbReference>
<name>A0A1M4S877_9FIRM</name>
<evidence type="ECO:0000256" key="3">
    <source>
        <dbReference type="ARBA" id="ARBA00022448"/>
    </source>
</evidence>
<proteinExistence type="inferred from homology"/>
<evidence type="ECO:0000256" key="2">
    <source>
        <dbReference type="ARBA" id="ARBA00005745"/>
    </source>
</evidence>
<dbReference type="InterPro" id="IPR003004">
    <property type="entry name" value="GspF/PilC"/>
</dbReference>
<dbReference type="STRING" id="1120975.SAMN02746064_00147"/>
<dbReference type="InterPro" id="IPR001992">
    <property type="entry name" value="T2SS_GspF/T4SS_PilC_CS"/>
</dbReference>
<dbReference type="RefSeq" id="WP_073269148.1">
    <property type="nucleotide sequence ID" value="NZ_FQTU01000001.1"/>
</dbReference>
<dbReference type="InterPro" id="IPR042094">
    <property type="entry name" value="T2SS_GspF_sf"/>
</dbReference>
<dbReference type="PRINTS" id="PR00812">
    <property type="entry name" value="BCTERIALGSPF"/>
</dbReference>
<keyword evidence="13" id="KW-1185">Reference proteome</keyword>
<dbReference type="Gene3D" id="1.20.81.30">
    <property type="entry name" value="Type II secretion system (T2SS), domain F"/>
    <property type="match status" value="2"/>
</dbReference>
<evidence type="ECO:0000256" key="5">
    <source>
        <dbReference type="ARBA" id="ARBA00022519"/>
    </source>
</evidence>
<keyword evidence="3 9" id="KW-0813">Transport</keyword>
<evidence type="ECO:0000256" key="9">
    <source>
        <dbReference type="RuleBase" id="RU003923"/>
    </source>
</evidence>
<dbReference type="PANTHER" id="PTHR30012">
    <property type="entry name" value="GENERAL SECRETION PATHWAY PROTEIN"/>
    <property type="match status" value="1"/>
</dbReference>
<evidence type="ECO:0000313" key="12">
    <source>
        <dbReference type="EMBL" id="SHE28402.1"/>
    </source>
</evidence>
<evidence type="ECO:0000256" key="7">
    <source>
        <dbReference type="ARBA" id="ARBA00022989"/>
    </source>
</evidence>
<sequence length="403" mass="45201">MATYSYTAKDLSGNTIKGSFDAASRDEVVTLIREKKYIPISIEEERSYRLNKNIELLKQKVKLRDLALFCRQFATTLRSGITVVDSLDILKKQSTNKKLKEVVEKIHEDVQKGNALSYAFSKEPKIFPPLLTNMVETGEVSGTLDDVMDKMATHFEKEYKINQKIKSAITYPIVVSVVAVSVVVMLLTFVIPTFVQMFASFNAELPLPTKILIAISDSIQNFWYIYIGVIVLIVYSTKKYASTPDGRLRVDQFKLKMPIFGDLNTKISMSRFASNLSVMLNSGVDIIQAVEVVQKVLGNEFLRTRLDDVKDGIRKGYGLGMSMEQNGAFPPLVYQMVDVGESSGTLDYVLEKVSDFYESEVDTAISQLTTIIEPLIIVVLGFIVAFIMVSMLLPMFDLYGVIS</sequence>
<dbReference type="InterPro" id="IPR018076">
    <property type="entry name" value="T2SS_GspF_dom"/>
</dbReference>
<evidence type="ECO:0000313" key="13">
    <source>
        <dbReference type="Proteomes" id="UP000184251"/>
    </source>
</evidence>
<dbReference type="EMBL" id="FQTU01000001">
    <property type="protein sequence ID" value="SHE28402.1"/>
    <property type="molecule type" value="Genomic_DNA"/>
</dbReference>
<keyword evidence="4" id="KW-1003">Cell membrane</keyword>
<feature type="transmembrane region" description="Helical" evidence="10">
    <location>
        <begin position="169"/>
        <end position="191"/>
    </location>
</feature>
<gene>
    <name evidence="12" type="ORF">SAMN02746064_00147</name>
</gene>
<feature type="transmembrane region" description="Helical" evidence="10">
    <location>
        <begin position="375"/>
        <end position="396"/>
    </location>
</feature>
<dbReference type="AlphaFoldDB" id="A0A1M4S877"/>
<keyword evidence="6 9" id="KW-0812">Transmembrane</keyword>
<evidence type="ECO:0000256" key="8">
    <source>
        <dbReference type="ARBA" id="ARBA00023136"/>
    </source>
</evidence>
<keyword evidence="8 10" id="KW-0472">Membrane</keyword>
<dbReference type="PROSITE" id="PS00874">
    <property type="entry name" value="T2SP_F"/>
    <property type="match status" value="1"/>
</dbReference>
<dbReference type="OrthoDB" id="9805682at2"/>
<dbReference type="FunFam" id="1.20.81.30:FF:000001">
    <property type="entry name" value="Type II secretion system protein F"/>
    <property type="match status" value="2"/>
</dbReference>
<feature type="domain" description="Type II secretion system protein GspF" evidence="11">
    <location>
        <begin position="69"/>
        <end position="192"/>
    </location>
</feature>
<evidence type="ECO:0000256" key="6">
    <source>
        <dbReference type="ARBA" id="ARBA00022692"/>
    </source>
</evidence>
<accession>A0A1M4S877</accession>
<feature type="domain" description="Type II secretion system protein GspF" evidence="11">
    <location>
        <begin position="272"/>
        <end position="394"/>
    </location>
</feature>
<evidence type="ECO:0000256" key="1">
    <source>
        <dbReference type="ARBA" id="ARBA00004429"/>
    </source>
</evidence>
<reference evidence="12 13" key="1">
    <citation type="submission" date="2016-11" db="EMBL/GenBank/DDBJ databases">
        <authorList>
            <person name="Jaros S."/>
            <person name="Januszkiewicz K."/>
            <person name="Wedrychowicz H."/>
        </authorList>
    </citation>
    <scope>NUCLEOTIDE SEQUENCE [LARGE SCALE GENOMIC DNA]</scope>
    <source>
        <strain evidence="12 13">DSM 14828</strain>
    </source>
</reference>
<evidence type="ECO:0000256" key="10">
    <source>
        <dbReference type="SAM" id="Phobius"/>
    </source>
</evidence>
<feature type="transmembrane region" description="Helical" evidence="10">
    <location>
        <begin position="211"/>
        <end position="235"/>
    </location>
</feature>
<dbReference type="GO" id="GO:0005886">
    <property type="term" value="C:plasma membrane"/>
    <property type="evidence" value="ECO:0007669"/>
    <property type="project" value="UniProtKB-SubCell"/>
</dbReference>
<dbReference type="Pfam" id="PF00482">
    <property type="entry name" value="T2SSF"/>
    <property type="match status" value="2"/>
</dbReference>
<comment type="similarity">
    <text evidence="2 9">Belongs to the GSP F family.</text>
</comment>
<organism evidence="12 13">
    <name type="scientific">Alkalibacter saccharofermentans DSM 14828</name>
    <dbReference type="NCBI Taxonomy" id="1120975"/>
    <lineage>
        <taxon>Bacteria</taxon>
        <taxon>Bacillati</taxon>
        <taxon>Bacillota</taxon>
        <taxon>Clostridia</taxon>
        <taxon>Eubacteriales</taxon>
        <taxon>Eubacteriaceae</taxon>
        <taxon>Alkalibacter</taxon>
    </lineage>
</organism>
<evidence type="ECO:0000256" key="4">
    <source>
        <dbReference type="ARBA" id="ARBA00022475"/>
    </source>
</evidence>